<gene>
    <name evidence="2" type="ORF">GGR13_002116</name>
</gene>
<dbReference type="RefSeq" id="WP_183213470.1">
    <property type="nucleotide sequence ID" value="NZ_JACHOR010000003.1"/>
</dbReference>
<dbReference type="EMBL" id="JACHOR010000003">
    <property type="protein sequence ID" value="MBB5746512.1"/>
    <property type="molecule type" value="Genomic_DNA"/>
</dbReference>
<dbReference type="Pfam" id="PF03992">
    <property type="entry name" value="ABM"/>
    <property type="match status" value="1"/>
</dbReference>
<reference evidence="2 3" key="1">
    <citation type="submission" date="2020-08" db="EMBL/GenBank/DDBJ databases">
        <title>Genomic Encyclopedia of Type Strains, Phase IV (KMG-IV): sequencing the most valuable type-strain genomes for metagenomic binning, comparative biology and taxonomic classification.</title>
        <authorList>
            <person name="Goeker M."/>
        </authorList>
    </citation>
    <scope>NUCLEOTIDE SEQUENCE [LARGE SCALE GENOMIC DNA]</scope>
    <source>
        <strain evidence="2 3">DSM 4737</strain>
    </source>
</reference>
<organism evidence="2 3">
    <name type="scientific">Brevundimonas variabilis</name>
    <dbReference type="NCBI Taxonomy" id="74312"/>
    <lineage>
        <taxon>Bacteria</taxon>
        <taxon>Pseudomonadati</taxon>
        <taxon>Pseudomonadota</taxon>
        <taxon>Alphaproteobacteria</taxon>
        <taxon>Caulobacterales</taxon>
        <taxon>Caulobacteraceae</taxon>
        <taxon>Brevundimonas</taxon>
    </lineage>
</organism>
<dbReference type="Proteomes" id="UP000545037">
    <property type="component" value="Unassembled WGS sequence"/>
</dbReference>
<evidence type="ECO:0000259" key="1">
    <source>
        <dbReference type="PROSITE" id="PS51725"/>
    </source>
</evidence>
<dbReference type="InterPro" id="IPR011008">
    <property type="entry name" value="Dimeric_a/b-barrel"/>
</dbReference>
<proteinExistence type="predicted"/>
<feature type="domain" description="ABM" evidence="1">
    <location>
        <begin position="15"/>
        <end position="103"/>
    </location>
</feature>
<keyword evidence="2" id="KW-0560">Oxidoreductase</keyword>
<sequence>MNDVRATQDSDDVPVVLINVLKCQPEKQEALLELLTGLMGIQRDLPGFVSATLHRGLNGRTVANHAVWRSVEDWRAMTRNPDVSAAMNPIMAIATFEPNLYEPGELID</sequence>
<evidence type="ECO:0000313" key="2">
    <source>
        <dbReference type="EMBL" id="MBB5746512.1"/>
    </source>
</evidence>
<protein>
    <submittedName>
        <fullName evidence="2">Heme-degrading monooxygenase HmoA</fullName>
    </submittedName>
</protein>
<dbReference type="PROSITE" id="PS51725">
    <property type="entry name" value="ABM"/>
    <property type="match status" value="1"/>
</dbReference>
<keyword evidence="2" id="KW-0503">Monooxygenase</keyword>
<dbReference type="SUPFAM" id="SSF54909">
    <property type="entry name" value="Dimeric alpha+beta barrel"/>
    <property type="match status" value="1"/>
</dbReference>
<dbReference type="InterPro" id="IPR007138">
    <property type="entry name" value="ABM_dom"/>
</dbReference>
<dbReference type="Gene3D" id="3.30.70.100">
    <property type="match status" value="1"/>
</dbReference>
<evidence type="ECO:0000313" key="3">
    <source>
        <dbReference type="Proteomes" id="UP000545037"/>
    </source>
</evidence>
<dbReference type="GO" id="GO:0004497">
    <property type="term" value="F:monooxygenase activity"/>
    <property type="evidence" value="ECO:0007669"/>
    <property type="project" value="UniProtKB-KW"/>
</dbReference>
<comment type="caution">
    <text evidence="2">The sequence shown here is derived from an EMBL/GenBank/DDBJ whole genome shotgun (WGS) entry which is preliminary data.</text>
</comment>
<name>A0A7W9CJ04_9CAUL</name>
<accession>A0A7W9CJ04</accession>
<dbReference type="AlphaFoldDB" id="A0A7W9CJ04"/>
<keyword evidence="3" id="KW-1185">Reference proteome</keyword>